<organism evidence="1 2">
    <name type="scientific">Candidatus Methanogaster sp</name>
    <dbReference type="NCBI Taxonomy" id="3386292"/>
    <lineage>
        <taxon>Archaea</taxon>
        <taxon>Methanobacteriati</taxon>
        <taxon>Methanobacteriota</taxon>
        <taxon>Stenosarchaea group</taxon>
        <taxon>Methanomicrobia</taxon>
        <taxon>Methanosarcinales</taxon>
        <taxon>ANME-2 cluster</taxon>
        <taxon>Candidatus Methanogasteraceae</taxon>
        <taxon>Candidatus Methanogaster</taxon>
    </lineage>
</organism>
<evidence type="ECO:0000313" key="2">
    <source>
        <dbReference type="Proteomes" id="UP000248329"/>
    </source>
</evidence>
<reference evidence="1" key="1">
    <citation type="submission" date="2018-01" db="EMBL/GenBank/DDBJ databases">
        <authorList>
            <person name="Krukenberg V."/>
        </authorList>
    </citation>
    <scope>NUCLEOTIDE SEQUENCE</scope>
    <source>
        <strain evidence="1">E20ANME2</strain>
    </source>
</reference>
<keyword evidence="1" id="KW-0808">Transferase</keyword>
<comment type="caution">
    <text evidence="1">The sequence shown here is derived from an EMBL/GenBank/DDBJ whole genome shotgun (WGS) entry which is preliminary data.</text>
</comment>
<proteinExistence type="predicted"/>
<name>A0AC61L507_9EURY</name>
<accession>A0AC61L507</accession>
<dbReference type="EMBL" id="PQXF01000005">
    <property type="protein sequence ID" value="PXF61483.1"/>
    <property type="molecule type" value="Genomic_DNA"/>
</dbReference>
<gene>
    <name evidence="1" type="ORF">C4B59_04415</name>
</gene>
<evidence type="ECO:0000313" key="1">
    <source>
        <dbReference type="EMBL" id="PXF61483.1"/>
    </source>
</evidence>
<sequence length="304" mass="34162">MLVSVITCSHRIDRYPDLVEAIESLVVQTYTDLELIVVVDGDKALYEQIMTDKVPVDDVILNDENMGLSKSRNRGVNVASGEVIVFFDDDAVADRDWIKELVRMYTEYDAIAAGGKLVPLWIGGKMDFLPEEYYWLIGATHRGFAEEITEVRNTFGSNISFRADVLGSLGGFESELGLTASRKGAFQGEETELCIRMKQRFGKGVMYNPDAIVKHKIVGERVKIRFLLNRAFWQGYSKRVMEKLSTDSLGEEKSFLKKLIVKSVPNRIGGMVRSPSIALIEQFVFLFVLTIATGTGYVYKTLRG</sequence>
<dbReference type="Proteomes" id="UP000248329">
    <property type="component" value="Unassembled WGS sequence"/>
</dbReference>
<protein>
    <submittedName>
        <fullName evidence="1">Glycosyl transferase family A</fullName>
    </submittedName>
</protein>